<keyword evidence="2" id="KW-0812">Transmembrane</keyword>
<proteinExistence type="predicted"/>
<evidence type="ECO:0000256" key="1">
    <source>
        <dbReference type="SAM" id="MobiDB-lite"/>
    </source>
</evidence>
<name>A0A6C0D0D6_9ZZZZ</name>
<protein>
    <recommendedName>
        <fullName evidence="4">Thioredoxin domain-containing protein</fullName>
    </recommendedName>
</protein>
<feature type="region of interest" description="Disordered" evidence="1">
    <location>
        <begin position="47"/>
        <end position="82"/>
    </location>
</feature>
<feature type="transmembrane region" description="Helical" evidence="2">
    <location>
        <begin position="12"/>
        <end position="30"/>
    </location>
</feature>
<feature type="compositionally biased region" description="Pro residues" evidence="1">
    <location>
        <begin position="122"/>
        <end position="136"/>
    </location>
</feature>
<feature type="compositionally biased region" description="Basic and acidic residues" evidence="1">
    <location>
        <begin position="58"/>
        <end position="81"/>
    </location>
</feature>
<dbReference type="Gene3D" id="3.40.30.10">
    <property type="entry name" value="Glutaredoxin"/>
    <property type="match status" value="1"/>
</dbReference>
<dbReference type="EMBL" id="MN739508">
    <property type="protein sequence ID" value="QHT09165.1"/>
    <property type="molecule type" value="Genomic_DNA"/>
</dbReference>
<keyword evidence="2" id="KW-0472">Membrane</keyword>
<evidence type="ECO:0000256" key="2">
    <source>
        <dbReference type="SAM" id="Phobius"/>
    </source>
</evidence>
<feature type="region of interest" description="Disordered" evidence="1">
    <location>
        <begin position="114"/>
        <end position="160"/>
    </location>
</feature>
<keyword evidence="2" id="KW-1133">Transmembrane helix</keyword>
<sequence>MDDVEFDNLDLILFVLLFLFMISCMCKNIYSKTNFLLEGLKNDKDKEEKIAKRKSKKKAESDEEKARKKLDKEEEEKKAESLKLSMGTIDQLNANRGKNNNRLSDEEFYKENVVNKQQAQPPQQPPQQQPQAPQQPSPQQQPDAPDENVKGFISNSTLDDVPHDINEFHVGLPKNYNEIYGPYNMNNVYPVKDFSSFINLRKPTEISDKILTAPITYNRGIFDCLEQVNGFIPGASEQIEESSPQEVPGFITGATRQDDDDENNLVNVHIVWADWCGYSNKAMEAWPKMQSIIGDKHKDTKIIYKDILERDNKDSIGSGRKYDTTAFPYIFVMGNVNNKPVNEKYNAVETDSMVDKLQKIINKYY</sequence>
<dbReference type="SUPFAM" id="SSF52833">
    <property type="entry name" value="Thioredoxin-like"/>
    <property type="match status" value="1"/>
</dbReference>
<organism evidence="3">
    <name type="scientific">viral metagenome</name>
    <dbReference type="NCBI Taxonomy" id="1070528"/>
    <lineage>
        <taxon>unclassified sequences</taxon>
        <taxon>metagenomes</taxon>
        <taxon>organismal metagenomes</taxon>
    </lineage>
</organism>
<accession>A0A6C0D0D6</accession>
<dbReference type="InterPro" id="IPR036249">
    <property type="entry name" value="Thioredoxin-like_sf"/>
</dbReference>
<reference evidence="3" key="1">
    <citation type="journal article" date="2020" name="Nature">
        <title>Giant virus diversity and host interactions through global metagenomics.</title>
        <authorList>
            <person name="Schulz F."/>
            <person name="Roux S."/>
            <person name="Paez-Espino D."/>
            <person name="Jungbluth S."/>
            <person name="Walsh D.A."/>
            <person name="Denef V.J."/>
            <person name="McMahon K.D."/>
            <person name="Konstantinidis K.T."/>
            <person name="Eloe-Fadrosh E.A."/>
            <person name="Kyrpides N.C."/>
            <person name="Woyke T."/>
        </authorList>
    </citation>
    <scope>NUCLEOTIDE SEQUENCE</scope>
    <source>
        <strain evidence="3">GVMAG-M-3300023110-24</strain>
    </source>
</reference>
<evidence type="ECO:0000313" key="3">
    <source>
        <dbReference type="EMBL" id="QHT09165.1"/>
    </source>
</evidence>
<dbReference type="AlphaFoldDB" id="A0A6C0D0D6"/>
<evidence type="ECO:0008006" key="4">
    <source>
        <dbReference type="Google" id="ProtNLM"/>
    </source>
</evidence>